<accession>A0A438JQ70</accession>
<dbReference type="Gene3D" id="2.30.240.10">
    <property type="entry name" value="At5g01610-like"/>
    <property type="match status" value="1"/>
</dbReference>
<reference evidence="3 4" key="1">
    <citation type="journal article" date="2018" name="PLoS Genet.">
        <title>Population sequencing reveals clonal diversity and ancestral inbreeding in the grapevine cultivar Chardonnay.</title>
        <authorList>
            <person name="Roach M.J."/>
            <person name="Johnson D.L."/>
            <person name="Bohlmann J."/>
            <person name="van Vuuren H.J."/>
            <person name="Jones S.J."/>
            <person name="Pretorius I.S."/>
            <person name="Schmidt S.A."/>
            <person name="Borneman A.R."/>
        </authorList>
    </citation>
    <scope>NUCLEOTIDE SEQUENCE [LARGE SCALE GENOMIC DNA]</scope>
    <source>
        <strain evidence="4">cv. Chardonnay</strain>
        <tissue evidence="3">Leaf</tissue>
    </source>
</reference>
<dbReference type="InterPro" id="IPR036758">
    <property type="entry name" value="At5g01610-like"/>
</dbReference>
<feature type="signal peptide" evidence="2">
    <location>
        <begin position="1"/>
        <end position="21"/>
    </location>
</feature>
<gene>
    <name evidence="3" type="ORF">CK203_013391</name>
</gene>
<name>A0A438JQ70_VITVI</name>
<comment type="caution">
    <text evidence="3">The sequence shown here is derived from an EMBL/GenBank/DDBJ whole genome shotgun (WGS) entry which is preliminary data.</text>
</comment>
<dbReference type="EMBL" id="QGNW01000032">
    <property type="protein sequence ID" value="RVX11077.1"/>
    <property type="molecule type" value="Genomic_DNA"/>
</dbReference>
<evidence type="ECO:0000256" key="2">
    <source>
        <dbReference type="SAM" id="SignalP"/>
    </source>
</evidence>
<dbReference type="OrthoDB" id="744548at2759"/>
<evidence type="ECO:0000313" key="4">
    <source>
        <dbReference type="Proteomes" id="UP000288805"/>
    </source>
</evidence>
<organism evidence="3 4">
    <name type="scientific">Vitis vinifera</name>
    <name type="common">Grape</name>
    <dbReference type="NCBI Taxonomy" id="29760"/>
    <lineage>
        <taxon>Eukaryota</taxon>
        <taxon>Viridiplantae</taxon>
        <taxon>Streptophyta</taxon>
        <taxon>Embryophyta</taxon>
        <taxon>Tracheophyta</taxon>
        <taxon>Spermatophyta</taxon>
        <taxon>Magnoliopsida</taxon>
        <taxon>eudicotyledons</taxon>
        <taxon>Gunneridae</taxon>
        <taxon>Pentapetalae</taxon>
        <taxon>rosids</taxon>
        <taxon>Vitales</taxon>
        <taxon>Vitaceae</taxon>
        <taxon>Viteae</taxon>
        <taxon>Vitis</taxon>
    </lineage>
</organism>
<evidence type="ECO:0000256" key="1">
    <source>
        <dbReference type="SAM" id="MobiDB-lite"/>
    </source>
</evidence>
<feature type="chain" id="PRO_5019490163" evidence="2">
    <location>
        <begin position="22"/>
        <end position="178"/>
    </location>
</feature>
<proteinExistence type="predicted"/>
<keyword evidence="2" id="KW-0732">Signal</keyword>
<dbReference type="SUPFAM" id="SSF141562">
    <property type="entry name" value="At5g01610-like"/>
    <property type="match status" value="1"/>
</dbReference>
<evidence type="ECO:0000313" key="3">
    <source>
        <dbReference type="EMBL" id="RVX11077.1"/>
    </source>
</evidence>
<feature type="region of interest" description="Disordered" evidence="1">
    <location>
        <begin position="69"/>
        <end position="97"/>
    </location>
</feature>
<dbReference type="AlphaFoldDB" id="A0A438JQ70"/>
<protein>
    <submittedName>
        <fullName evidence="3">Uncharacterized protein</fullName>
    </submittedName>
</protein>
<sequence>MATLTILPLLIFFILFPHSSSDPNPTSKTLDSNVSAAHAELSNYGFPVGLLPTNVVDYSINQTSGEFPSISATPANSRSLPTTTWPPTPPRSPARLSMATSPALPALGLGLSSSGGPSLGFVPPAITWSLRLASSRPSTRPRISTRLLFVRGIDRLCNLLSTFTGAFGYFSTGLGCML</sequence>
<dbReference type="Proteomes" id="UP000288805">
    <property type="component" value="Unassembled WGS sequence"/>
</dbReference>